<dbReference type="Pfam" id="PF06985">
    <property type="entry name" value="HET"/>
    <property type="match status" value="1"/>
</dbReference>
<feature type="domain" description="Heterokaryon incompatibility" evidence="1">
    <location>
        <begin position="25"/>
        <end position="112"/>
    </location>
</feature>
<evidence type="ECO:0000259" key="1">
    <source>
        <dbReference type="Pfam" id="PF06985"/>
    </source>
</evidence>
<dbReference type="InterPro" id="IPR027417">
    <property type="entry name" value="P-loop_NTPase"/>
</dbReference>
<dbReference type="Pfam" id="PF13424">
    <property type="entry name" value="TPR_12"/>
    <property type="match status" value="1"/>
</dbReference>
<dbReference type="SUPFAM" id="SSF48452">
    <property type="entry name" value="TPR-like"/>
    <property type="match status" value="2"/>
</dbReference>
<dbReference type="EMBL" id="NPIC01000011">
    <property type="protein sequence ID" value="RDL31839.1"/>
    <property type="molecule type" value="Genomic_DNA"/>
</dbReference>
<proteinExistence type="predicted"/>
<gene>
    <name evidence="2" type="ORF">BP5553_09241</name>
</gene>
<keyword evidence="3" id="KW-1185">Reference proteome</keyword>
<dbReference type="SUPFAM" id="SSF52540">
    <property type="entry name" value="P-loop containing nucleoside triphosphate hydrolases"/>
    <property type="match status" value="1"/>
</dbReference>
<reference evidence="2 3" key="1">
    <citation type="journal article" date="2018" name="IMA Fungus">
        <title>IMA Genome-F 9: Draft genome sequence of Annulohypoxylon stygium, Aspergillus mulundensis, Berkeleyomyces basicola (syn. Thielaviopsis basicola), Ceratocystis smalleyi, two Cercospora beticola strains, Coleophoma cylindrospora, Fusarium fracticaudum, Phialophora cf. hyalina, and Morchella septimelata.</title>
        <authorList>
            <person name="Wingfield B.D."/>
            <person name="Bills G.F."/>
            <person name="Dong Y."/>
            <person name="Huang W."/>
            <person name="Nel W.J."/>
            <person name="Swalarsk-Parry B.S."/>
            <person name="Vaghefi N."/>
            <person name="Wilken P.M."/>
            <person name="An Z."/>
            <person name="de Beer Z.W."/>
            <person name="De Vos L."/>
            <person name="Chen L."/>
            <person name="Duong T.A."/>
            <person name="Gao Y."/>
            <person name="Hammerbacher A."/>
            <person name="Kikkert J.R."/>
            <person name="Li Y."/>
            <person name="Li H."/>
            <person name="Li K."/>
            <person name="Li Q."/>
            <person name="Liu X."/>
            <person name="Ma X."/>
            <person name="Naidoo K."/>
            <person name="Pethybridge S.J."/>
            <person name="Sun J."/>
            <person name="Steenkamp E.T."/>
            <person name="van der Nest M.A."/>
            <person name="van Wyk S."/>
            <person name="Wingfield M.J."/>
            <person name="Xiong C."/>
            <person name="Yue Q."/>
            <person name="Zhang X."/>
        </authorList>
    </citation>
    <scope>NUCLEOTIDE SEQUENCE [LARGE SCALE GENOMIC DNA]</scope>
    <source>
        <strain evidence="2 3">BP 5553</strain>
    </source>
</reference>
<accession>A0A370TC58</accession>
<dbReference type="Gene3D" id="3.40.50.300">
    <property type="entry name" value="P-loop containing nucleotide triphosphate hydrolases"/>
    <property type="match status" value="1"/>
</dbReference>
<dbReference type="GeneID" id="43602090"/>
<dbReference type="AlphaFoldDB" id="A0A370TC58"/>
<dbReference type="RefSeq" id="XP_031865771.1">
    <property type="nucleotide sequence ID" value="XM_032017864.1"/>
</dbReference>
<dbReference type="Proteomes" id="UP000254866">
    <property type="component" value="Unassembled WGS sequence"/>
</dbReference>
<dbReference type="InterPro" id="IPR011990">
    <property type="entry name" value="TPR-like_helical_dom_sf"/>
</dbReference>
<evidence type="ECO:0000313" key="2">
    <source>
        <dbReference type="EMBL" id="RDL31839.1"/>
    </source>
</evidence>
<comment type="caution">
    <text evidence="2">The sequence shown here is derived from an EMBL/GenBank/DDBJ whole genome shotgun (WGS) entry which is preliminary data.</text>
</comment>
<dbReference type="Gene3D" id="1.25.40.10">
    <property type="entry name" value="Tetratricopeptide repeat domain"/>
    <property type="match status" value="2"/>
</dbReference>
<name>A0A370TC58_9HELO</name>
<dbReference type="InterPro" id="IPR010730">
    <property type="entry name" value="HET"/>
</dbReference>
<dbReference type="PANTHER" id="PTHR46082:SF6">
    <property type="entry name" value="AAA+ ATPASE DOMAIN-CONTAINING PROTEIN-RELATED"/>
    <property type="match status" value="1"/>
</dbReference>
<dbReference type="OrthoDB" id="5986190at2759"/>
<protein>
    <recommendedName>
        <fullName evidence="1">Heterokaryon incompatibility domain-containing protein</fullName>
    </recommendedName>
</protein>
<dbReference type="Pfam" id="PF13374">
    <property type="entry name" value="TPR_10"/>
    <property type="match status" value="6"/>
</dbReference>
<dbReference type="InterPro" id="IPR053137">
    <property type="entry name" value="NLR-like"/>
</dbReference>
<dbReference type="STRING" id="2656787.A0A370TC58"/>
<dbReference type="PANTHER" id="PTHR46082">
    <property type="entry name" value="ATP/GTP-BINDING PROTEIN-RELATED"/>
    <property type="match status" value="1"/>
</dbReference>
<sequence length="972" mass="111212">MRLLHFDSSERLTQTNFSGKTIPPYAILSHTWGGDEFLFEDLVNGTGKSKVGYEKILFSGEQAARDHLQYFWVDTCCIDKWNLRELSSAINSMFRWYRNASKCYVYLSDISTPITDEQLHQSVWEASFRKSRWFTRGWTLQELIAPASVEFFSLERRRLGDKESLEQQVYEITGIPVAALRGDPLENFSVGDRRAWTVGRQTTQEEDIAYSLIGIFGVSMEFRYGEGKERALNRLQEEMEKANTTPFIVPFDRNARFVGRESQLADLRRKLFVGVSITKVAITGSGGIGKTQLALELAYRIREEFKNCLVFWIPTSDMESLHQAYAYIAQRLSIPGWDDEKADVKKLVQLYLSKESAGQWLLVFDITDEARLETAESSQAISLIEYLPVSDQGAIVFTTTDRITAVTLALQDIVELPEIEQDLAQRMLKMCLISPANEQEVADLLLKELAYLPLAIVQAAAYINFNKITLRQYLLLLAEQKKKVVKPISKECENAIATTWLISFEQIRHQDTLAADYLLFMACVDPTDVPLALLPATSPREKGIDAVGTLDAYSFVTKRTAESALDLHRLVHLSTRNWLKNQELLSQWTQVAITRLLEVFPDSNHGNRSKWRRLLPHTTFALSFGHLRQENGARTNLVYKYATALFSDGRFNEAELYFNDALQSWKEMFGQEYPNTLTSMAMLASTYWNQGRWKEAEDLEVQVMETSKRVLGQEHPNTLTSIANLASTYRNQGRWKEAEDLEVQVIETRKKVLGQEHPNTLTSIANLASTYKYQGRWKEAEELQATQLEICSRNQGRWKEAEDLEVQVMETRKKVLGQEHPDTLTSIANLAATYWNQGCWKEAEDFEVQVMETSKRVLGQEHPNTLTSMTNLASTYQYQERWKEAEELQATELEICSRVLGQEHPDTLTSMANLALIWKRNSRDIDALKLMKQCVEARARILGANHPYTLSSSTMLVVWQTEELEISTSADR</sequence>
<organism evidence="2 3">
    <name type="scientific">Venustampulla echinocandica</name>
    <dbReference type="NCBI Taxonomy" id="2656787"/>
    <lineage>
        <taxon>Eukaryota</taxon>
        <taxon>Fungi</taxon>
        <taxon>Dikarya</taxon>
        <taxon>Ascomycota</taxon>
        <taxon>Pezizomycotina</taxon>
        <taxon>Leotiomycetes</taxon>
        <taxon>Helotiales</taxon>
        <taxon>Pleuroascaceae</taxon>
        <taxon>Venustampulla</taxon>
    </lineage>
</organism>
<evidence type="ECO:0000313" key="3">
    <source>
        <dbReference type="Proteomes" id="UP000254866"/>
    </source>
</evidence>
<dbReference type="GO" id="GO:0043531">
    <property type="term" value="F:ADP binding"/>
    <property type="evidence" value="ECO:0007669"/>
    <property type="project" value="InterPro"/>
</dbReference>